<dbReference type="PANTHER" id="PTHR30373:SF2">
    <property type="entry name" value="UPF0603 PROTEIN YGCG"/>
    <property type="match status" value="1"/>
</dbReference>
<gene>
    <name evidence="3" type="ORF">IQ215_01130</name>
</gene>
<evidence type="ECO:0000259" key="2">
    <source>
        <dbReference type="Pfam" id="PF04536"/>
    </source>
</evidence>
<sequence>MTKLYRIITSLWLTLTIVFSIGMGNAYATGVYDMPLVSAGESVWVIDEADTLSRATEAKLDDMLNELAQSTDKELRVITLRRLDYGATIHSFTDDVFEKWYPTPEEQKNQVLLTLDTLTNRSGLRVGNSLQDLLTPEIVESVTTETIGYALKNQQYNQAMVDAGDRIIAILSGKEDPGPPEIQELNIEGTFSTAEETDDGIATIWVVLLVILATVIPMVTYFWYVGFPGS</sequence>
<dbReference type="Pfam" id="PF04536">
    <property type="entry name" value="TPM_phosphatase"/>
    <property type="match status" value="1"/>
</dbReference>
<dbReference type="NCBIfam" id="NF047379">
    <property type="entry name" value="photo_II_Psb32"/>
    <property type="match status" value="1"/>
</dbReference>
<dbReference type="PANTHER" id="PTHR30373">
    <property type="entry name" value="UPF0603 PROTEIN YGCG"/>
    <property type="match status" value="1"/>
</dbReference>
<feature type="domain" description="TPM" evidence="2">
    <location>
        <begin position="45"/>
        <end position="169"/>
    </location>
</feature>
<evidence type="ECO:0000313" key="3">
    <source>
        <dbReference type="EMBL" id="MBE9221290.1"/>
    </source>
</evidence>
<evidence type="ECO:0000313" key="4">
    <source>
        <dbReference type="Proteomes" id="UP000654604"/>
    </source>
</evidence>
<organism evidence="3 4">
    <name type="scientific">Cyanobacterium stanieri LEGE 03274</name>
    <dbReference type="NCBI Taxonomy" id="1828756"/>
    <lineage>
        <taxon>Bacteria</taxon>
        <taxon>Bacillati</taxon>
        <taxon>Cyanobacteriota</taxon>
        <taxon>Cyanophyceae</taxon>
        <taxon>Oscillatoriophycideae</taxon>
        <taxon>Chroococcales</taxon>
        <taxon>Geminocystaceae</taxon>
        <taxon>Cyanobacterium</taxon>
    </lineage>
</organism>
<dbReference type="RefSeq" id="WP_193799488.1">
    <property type="nucleotide sequence ID" value="NZ_JADEWC010000002.1"/>
</dbReference>
<keyword evidence="4" id="KW-1185">Reference proteome</keyword>
<keyword evidence="1" id="KW-0812">Transmembrane</keyword>
<reference evidence="3 4" key="1">
    <citation type="submission" date="2020-10" db="EMBL/GenBank/DDBJ databases">
        <authorList>
            <person name="Castelo-Branco R."/>
            <person name="Eusebio N."/>
            <person name="Adriana R."/>
            <person name="Vieira A."/>
            <person name="Brugerolle De Fraissinette N."/>
            <person name="Rezende De Castro R."/>
            <person name="Schneider M.P."/>
            <person name="Vasconcelos V."/>
            <person name="Leao P.N."/>
        </authorList>
    </citation>
    <scope>NUCLEOTIDE SEQUENCE [LARGE SCALE GENOMIC DNA]</scope>
    <source>
        <strain evidence="3 4">LEGE 03274</strain>
    </source>
</reference>
<accession>A0ABR9V086</accession>
<dbReference type="Gene3D" id="3.10.310.50">
    <property type="match status" value="1"/>
</dbReference>
<keyword evidence="1" id="KW-0472">Membrane</keyword>
<evidence type="ECO:0000256" key="1">
    <source>
        <dbReference type="SAM" id="Phobius"/>
    </source>
</evidence>
<keyword evidence="1" id="KW-1133">Transmembrane helix</keyword>
<dbReference type="Proteomes" id="UP000654604">
    <property type="component" value="Unassembled WGS sequence"/>
</dbReference>
<proteinExistence type="predicted"/>
<dbReference type="InterPro" id="IPR007621">
    <property type="entry name" value="TPM_dom"/>
</dbReference>
<feature type="transmembrane region" description="Helical" evidence="1">
    <location>
        <begin position="202"/>
        <end position="224"/>
    </location>
</feature>
<dbReference type="EMBL" id="JADEWC010000002">
    <property type="protein sequence ID" value="MBE9221290.1"/>
    <property type="molecule type" value="Genomic_DNA"/>
</dbReference>
<name>A0ABR9V086_9CHRO</name>
<protein>
    <submittedName>
        <fullName evidence="3">TPM domain-containing protein</fullName>
    </submittedName>
</protein>
<comment type="caution">
    <text evidence="3">The sequence shown here is derived from an EMBL/GenBank/DDBJ whole genome shotgun (WGS) entry which is preliminary data.</text>
</comment>